<dbReference type="SUPFAM" id="SSF47266">
    <property type="entry name" value="4-helical cytokines"/>
    <property type="match status" value="1"/>
</dbReference>
<evidence type="ECO:0000256" key="1">
    <source>
        <dbReference type="ARBA" id="ARBA00004613"/>
    </source>
</evidence>
<organism evidence="9 10">
    <name type="scientific">Poecilia mexicana</name>
    <dbReference type="NCBI Taxonomy" id="48701"/>
    <lineage>
        <taxon>Eukaryota</taxon>
        <taxon>Metazoa</taxon>
        <taxon>Chordata</taxon>
        <taxon>Craniata</taxon>
        <taxon>Vertebrata</taxon>
        <taxon>Euteleostomi</taxon>
        <taxon>Actinopterygii</taxon>
        <taxon>Neopterygii</taxon>
        <taxon>Teleostei</taxon>
        <taxon>Neoteleostei</taxon>
        <taxon>Acanthomorphata</taxon>
        <taxon>Ovalentaria</taxon>
        <taxon>Atherinomorphae</taxon>
        <taxon>Cyprinodontiformes</taxon>
        <taxon>Poeciliidae</taxon>
        <taxon>Poeciliinae</taxon>
        <taxon>Poecilia</taxon>
    </lineage>
</organism>
<keyword evidence="6" id="KW-0051">Antiviral defense</keyword>
<reference evidence="9" key="1">
    <citation type="submission" date="2025-08" db="UniProtKB">
        <authorList>
            <consortium name="Ensembl"/>
        </authorList>
    </citation>
    <scope>IDENTIFICATION</scope>
</reference>
<evidence type="ECO:0000313" key="9">
    <source>
        <dbReference type="Ensembl" id="ENSPMEP00000013743.1"/>
    </source>
</evidence>
<evidence type="ECO:0000256" key="7">
    <source>
        <dbReference type="ARBA" id="ARBA00023157"/>
    </source>
</evidence>
<dbReference type="Pfam" id="PF00143">
    <property type="entry name" value="Interferon"/>
    <property type="match status" value="1"/>
</dbReference>
<evidence type="ECO:0000256" key="3">
    <source>
        <dbReference type="ARBA" id="ARBA00022514"/>
    </source>
</evidence>
<name>A0A3B3XFK2_9TELE</name>
<dbReference type="Gene3D" id="1.20.1250.10">
    <property type="match status" value="1"/>
</dbReference>
<dbReference type="GO" id="GO:0051607">
    <property type="term" value="P:defense response to virus"/>
    <property type="evidence" value="ECO:0007669"/>
    <property type="project" value="UniProtKB-KW"/>
</dbReference>
<evidence type="ECO:0000256" key="2">
    <source>
        <dbReference type="ARBA" id="ARBA00011033"/>
    </source>
</evidence>
<dbReference type="GO" id="GO:0006955">
    <property type="term" value="P:immune response"/>
    <property type="evidence" value="ECO:0007669"/>
    <property type="project" value="UniProtKB-ARBA"/>
</dbReference>
<dbReference type="GO" id="GO:0005125">
    <property type="term" value="F:cytokine activity"/>
    <property type="evidence" value="ECO:0007669"/>
    <property type="project" value="UniProtKB-KW"/>
</dbReference>
<evidence type="ECO:0000256" key="8">
    <source>
        <dbReference type="SAM" id="SignalP"/>
    </source>
</evidence>
<dbReference type="GO" id="GO:0005126">
    <property type="term" value="F:cytokine receptor binding"/>
    <property type="evidence" value="ECO:0007669"/>
    <property type="project" value="InterPro"/>
</dbReference>
<reference evidence="9" key="2">
    <citation type="submission" date="2025-09" db="UniProtKB">
        <authorList>
            <consortium name="Ensembl"/>
        </authorList>
    </citation>
    <scope>IDENTIFICATION</scope>
</reference>
<keyword evidence="10" id="KW-1185">Reference proteome</keyword>
<dbReference type="Ensembl" id="ENSPMET00000021524.1">
    <property type="protein sequence ID" value="ENSPMEP00000013743.1"/>
    <property type="gene ID" value="ENSPMEG00000016107.1"/>
</dbReference>
<dbReference type="GO" id="GO:0043330">
    <property type="term" value="P:response to exogenous dsRNA"/>
    <property type="evidence" value="ECO:0007669"/>
    <property type="project" value="TreeGrafter"/>
</dbReference>
<comment type="similarity">
    <text evidence="2">Belongs to the alpha/beta interferon family.</text>
</comment>
<comment type="subcellular location">
    <subcellularLocation>
        <location evidence="1">Secreted</location>
    </subcellularLocation>
</comment>
<evidence type="ECO:0000256" key="4">
    <source>
        <dbReference type="ARBA" id="ARBA00022525"/>
    </source>
</evidence>
<feature type="signal peptide" evidence="8">
    <location>
        <begin position="1"/>
        <end position="23"/>
    </location>
</feature>
<dbReference type="AlphaFoldDB" id="A0A3B3XFK2"/>
<dbReference type="Proteomes" id="UP000261480">
    <property type="component" value="Unplaced"/>
</dbReference>
<dbReference type="InterPro" id="IPR000471">
    <property type="entry name" value="Interferon_alpha/beta/delta"/>
</dbReference>
<proteinExistence type="inferred from homology"/>
<dbReference type="GO" id="GO:0005615">
    <property type="term" value="C:extracellular space"/>
    <property type="evidence" value="ECO:0007669"/>
    <property type="project" value="UniProtKB-KW"/>
</dbReference>
<keyword evidence="3" id="KW-0202">Cytokine</keyword>
<dbReference type="PANTHER" id="PTHR11691">
    <property type="entry name" value="TYPE I INTERFERON"/>
    <property type="match status" value="1"/>
</dbReference>
<keyword evidence="7" id="KW-1015">Disulfide bond</keyword>
<accession>A0A3B3XFK2</accession>
<sequence>MLSRIFFACIFLCLFCACSPLSCRWMEHKFRQYSTNSLTLLDMMAYHYLNQDPEVNIAPFPYPLYHQASGASAEGKLAFTVQVLKEVSALFEEDDGSSPWQEVTMEHFLNVVNKQADELQLCVSTIHLPNRRLHVYFKRLSNSVFGQMGHSAEAWELIRREIKLHLIRADHLVSSLFVSN</sequence>
<dbReference type="InterPro" id="IPR009079">
    <property type="entry name" value="4_helix_cytokine-like_core"/>
</dbReference>
<keyword evidence="5 8" id="KW-0732">Signal</keyword>
<dbReference type="PANTHER" id="PTHR11691:SF73">
    <property type="entry name" value="INTERFERON BETA"/>
    <property type="match status" value="1"/>
</dbReference>
<protein>
    <submittedName>
        <fullName evidence="9">Uncharacterized protein</fullName>
    </submittedName>
</protein>
<dbReference type="STRING" id="48701.ENSPMEP00000013743"/>
<keyword evidence="4" id="KW-0964">Secreted</keyword>
<dbReference type="PROSITE" id="PS51257">
    <property type="entry name" value="PROKAR_LIPOPROTEIN"/>
    <property type="match status" value="1"/>
</dbReference>
<evidence type="ECO:0000256" key="5">
    <source>
        <dbReference type="ARBA" id="ARBA00022729"/>
    </source>
</evidence>
<feature type="chain" id="PRO_5017423200" evidence="8">
    <location>
        <begin position="24"/>
        <end position="180"/>
    </location>
</feature>
<evidence type="ECO:0000256" key="6">
    <source>
        <dbReference type="ARBA" id="ARBA00023118"/>
    </source>
</evidence>
<evidence type="ECO:0000313" key="10">
    <source>
        <dbReference type="Proteomes" id="UP000261480"/>
    </source>
</evidence>